<evidence type="ECO:0000256" key="9">
    <source>
        <dbReference type="ARBA" id="ARBA00049558"/>
    </source>
</evidence>
<dbReference type="PANTHER" id="PTHR11644">
    <property type="entry name" value="CYTIDINE DEAMINASE"/>
    <property type="match status" value="1"/>
</dbReference>
<evidence type="ECO:0000313" key="16">
    <source>
        <dbReference type="EMBL" id="KAF2836200.1"/>
    </source>
</evidence>
<comment type="function">
    <text evidence="2 13">This enzyme scavenges exogenous and endogenous cytidine and 2'-deoxycytidine for UMP synthesis.</text>
</comment>
<comment type="cofactor">
    <cofactor evidence="1 12 13">
        <name>Zn(2+)</name>
        <dbReference type="ChEBI" id="CHEBI:29105"/>
    </cofactor>
</comment>
<dbReference type="GO" id="GO:0055086">
    <property type="term" value="P:nucleobase-containing small molecule metabolic process"/>
    <property type="evidence" value="ECO:0007669"/>
    <property type="project" value="UniProtKB-ARBA"/>
</dbReference>
<evidence type="ECO:0000256" key="8">
    <source>
        <dbReference type="ARBA" id="ARBA00032005"/>
    </source>
</evidence>
<dbReference type="EC" id="3.5.4.5" evidence="4 13"/>
<evidence type="ECO:0000256" key="10">
    <source>
        <dbReference type="PIRSR" id="PIRSR606262-1"/>
    </source>
</evidence>
<dbReference type="Gene3D" id="3.40.140.10">
    <property type="entry name" value="Cytidine Deaminase, domain 2"/>
    <property type="match status" value="1"/>
</dbReference>
<dbReference type="CDD" id="cd01283">
    <property type="entry name" value="cytidine_deaminase"/>
    <property type="match status" value="1"/>
</dbReference>
<dbReference type="FunFam" id="3.40.140.10:FF:000008">
    <property type="entry name" value="Cytidine deaminase"/>
    <property type="match status" value="1"/>
</dbReference>
<evidence type="ECO:0000256" key="5">
    <source>
        <dbReference type="ARBA" id="ARBA00022723"/>
    </source>
</evidence>
<feature type="region of interest" description="Disordered" evidence="14">
    <location>
        <begin position="1"/>
        <end position="23"/>
    </location>
</feature>
<dbReference type="InterPro" id="IPR002125">
    <property type="entry name" value="CMP_dCMP_dom"/>
</dbReference>
<feature type="binding site" evidence="12">
    <location>
        <position position="122"/>
    </location>
    <ligand>
        <name>Zn(2+)</name>
        <dbReference type="ChEBI" id="CHEBI:29105"/>
        <note>catalytic</note>
    </ligand>
</feature>
<keyword evidence="6 13" id="KW-0378">Hydrolase</keyword>
<dbReference type="GO" id="GO:0004126">
    <property type="term" value="F:cytidine deaminase activity"/>
    <property type="evidence" value="ECO:0007669"/>
    <property type="project" value="UniProtKB-UniRule"/>
</dbReference>
<dbReference type="NCBIfam" id="NF004064">
    <property type="entry name" value="PRK05578.1"/>
    <property type="match status" value="1"/>
</dbReference>
<comment type="catalytic activity">
    <reaction evidence="9 13">
        <text>cytidine + H2O + H(+) = uridine + NH4(+)</text>
        <dbReference type="Rhea" id="RHEA:16069"/>
        <dbReference type="ChEBI" id="CHEBI:15377"/>
        <dbReference type="ChEBI" id="CHEBI:15378"/>
        <dbReference type="ChEBI" id="CHEBI:16704"/>
        <dbReference type="ChEBI" id="CHEBI:17562"/>
        <dbReference type="ChEBI" id="CHEBI:28938"/>
        <dbReference type="EC" id="3.5.4.5"/>
    </reaction>
</comment>
<dbReference type="PROSITE" id="PS51747">
    <property type="entry name" value="CYT_DCMP_DEAMINASES_2"/>
    <property type="match status" value="1"/>
</dbReference>
<dbReference type="GO" id="GO:0042802">
    <property type="term" value="F:identical protein binding"/>
    <property type="evidence" value="ECO:0007669"/>
    <property type="project" value="UniProtKB-ARBA"/>
</dbReference>
<feature type="domain" description="CMP/dCMP-type deaminase" evidence="15">
    <location>
        <begin position="35"/>
        <end position="164"/>
    </location>
</feature>
<dbReference type="Pfam" id="PF00383">
    <property type="entry name" value="dCMP_cyt_deam_1"/>
    <property type="match status" value="1"/>
</dbReference>
<evidence type="ECO:0000256" key="13">
    <source>
        <dbReference type="RuleBase" id="RU364006"/>
    </source>
</evidence>
<comment type="similarity">
    <text evidence="3 13">Belongs to the cytidine and deoxycytidylate deaminase family.</text>
</comment>
<feature type="binding site" evidence="12">
    <location>
        <position position="125"/>
    </location>
    <ligand>
        <name>Zn(2+)</name>
        <dbReference type="ChEBI" id="CHEBI:29105"/>
        <note>catalytic</note>
    </ligand>
</feature>
<dbReference type="GO" id="GO:0072527">
    <property type="term" value="P:pyrimidine-containing compound metabolic process"/>
    <property type="evidence" value="ECO:0007669"/>
    <property type="project" value="UniProtKB-ARBA"/>
</dbReference>
<dbReference type="PROSITE" id="PS00903">
    <property type="entry name" value="CYT_DCMP_DEAMINASES_1"/>
    <property type="match status" value="1"/>
</dbReference>
<evidence type="ECO:0000259" key="15">
    <source>
        <dbReference type="PROSITE" id="PS51747"/>
    </source>
</evidence>
<name>A0A9P4S5F0_9PEZI</name>
<comment type="catalytic activity">
    <reaction evidence="13">
        <text>2'-deoxycytidine + H2O + H(+) = 2'-deoxyuridine + NH4(+)</text>
        <dbReference type="Rhea" id="RHEA:13433"/>
        <dbReference type="ChEBI" id="CHEBI:15377"/>
        <dbReference type="ChEBI" id="CHEBI:15378"/>
        <dbReference type="ChEBI" id="CHEBI:15698"/>
        <dbReference type="ChEBI" id="CHEBI:16450"/>
        <dbReference type="ChEBI" id="CHEBI:28938"/>
        <dbReference type="EC" id="3.5.4.5"/>
    </reaction>
</comment>
<dbReference type="Proteomes" id="UP000799429">
    <property type="component" value="Unassembled WGS sequence"/>
</dbReference>
<evidence type="ECO:0000256" key="4">
    <source>
        <dbReference type="ARBA" id="ARBA00012783"/>
    </source>
</evidence>
<sequence>MSTAAPDSNTAASNPNDAVQPTQEDEITIHGLRATELNELTQASLKAKELAYCPYSLFQVGAAILTTTGEVIVGANVENAAYPVGTCAERVAMGNAVMKGFGMLGSKGMGEREDGTGVASPCGMCRQFIREFCELDTPIFMHDKDGSYVVKTLGELLPLSFGPEALPSRGSRLQSLPER</sequence>
<dbReference type="InterPro" id="IPR016193">
    <property type="entry name" value="Cytidine_deaminase-like"/>
</dbReference>
<evidence type="ECO:0000256" key="14">
    <source>
        <dbReference type="SAM" id="MobiDB-lite"/>
    </source>
</evidence>
<organism evidence="16 17">
    <name type="scientific">Patellaria atrata CBS 101060</name>
    <dbReference type="NCBI Taxonomy" id="1346257"/>
    <lineage>
        <taxon>Eukaryota</taxon>
        <taxon>Fungi</taxon>
        <taxon>Dikarya</taxon>
        <taxon>Ascomycota</taxon>
        <taxon>Pezizomycotina</taxon>
        <taxon>Dothideomycetes</taxon>
        <taxon>Dothideomycetes incertae sedis</taxon>
        <taxon>Patellariales</taxon>
        <taxon>Patellariaceae</taxon>
        <taxon>Patellaria</taxon>
    </lineage>
</organism>
<feature type="binding site" evidence="12">
    <location>
        <position position="87"/>
    </location>
    <ligand>
        <name>Zn(2+)</name>
        <dbReference type="ChEBI" id="CHEBI:29105"/>
        <note>catalytic</note>
    </ligand>
</feature>
<dbReference type="NCBIfam" id="TIGR01354">
    <property type="entry name" value="cyt_deam_tetra"/>
    <property type="match status" value="1"/>
</dbReference>
<reference evidence="16" key="1">
    <citation type="journal article" date="2020" name="Stud. Mycol.">
        <title>101 Dothideomycetes genomes: a test case for predicting lifestyles and emergence of pathogens.</title>
        <authorList>
            <person name="Haridas S."/>
            <person name="Albert R."/>
            <person name="Binder M."/>
            <person name="Bloem J."/>
            <person name="Labutti K."/>
            <person name="Salamov A."/>
            <person name="Andreopoulos B."/>
            <person name="Baker S."/>
            <person name="Barry K."/>
            <person name="Bills G."/>
            <person name="Bluhm B."/>
            <person name="Cannon C."/>
            <person name="Castanera R."/>
            <person name="Culley D."/>
            <person name="Daum C."/>
            <person name="Ezra D."/>
            <person name="Gonzalez J."/>
            <person name="Henrissat B."/>
            <person name="Kuo A."/>
            <person name="Liang C."/>
            <person name="Lipzen A."/>
            <person name="Lutzoni F."/>
            <person name="Magnuson J."/>
            <person name="Mondo S."/>
            <person name="Nolan M."/>
            <person name="Ohm R."/>
            <person name="Pangilinan J."/>
            <person name="Park H.-J."/>
            <person name="Ramirez L."/>
            <person name="Alfaro M."/>
            <person name="Sun H."/>
            <person name="Tritt A."/>
            <person name="Yoshinaga Y."/>
            <person name="Zwiers L.-H."/>
            <person name="Turgeon B."/>
            <person name="Goodwin S."/>
            <person name="Spatafora J."/>
            <person name="Crous P."/>
            <person name="Grigoriev I."/>
        </authorList>
    </citation>
    <scope>NUCLEOTIDE SEQUENCE</scope>
    <source>
        <strain evidence="16">CBS 101060</strain>
    </source>
</reference>
<feature type="compositionally biased region" description="Polar residues" evidence="14">
    <location>
        <begin position="1"/>
        <end position="22"/>
    </location>
</feature>
<accession>A0A9P4S5F0</accession>
<keyword evidence="17" id="KW-1185">Reference proteome</keyword>
<gene>
    <name evidence="16" type="ORF">M501DRAFT_939858</name>
</gene>
<evidence type="ECO:0000313" key="17">
    <source>
        <dbReference type="Proteomes" id="UP000799429"/>
    </source>
</evidence>
<dbReference type="InterPro" id="IPR050202">
    <property type="entry name" value="Cyt/Deoxycyt_deaminase"/>
</dbReference>
<dbReference type="InterPro" id="IPR006262">
    <property type="entry name" value="Cyt_deam_tetra"/>
</dbReference>
<dbReference type="GO" id="GO:0005829">
    <property type="term" value="C:cytosol"/>
    <property type="evidence" value="ECO:0007669"/>
    <property type="project" value="TreeGrafter"/>
</dbReference>
<dbReference type="InterPro" id="IPR016192">
    <property type="entry name" value="APOBEC/CMP_deaminase_Zn-bd"/>
</dbReference>
<evidence type="ECO:0000256" key="11">
    <source>
        <dbReference type="PIRSR" id="PIRSR606262-2"/>
    </source>
</evidence>
<evidence type="ECO:0000256" key="3">
    <source>
        <dbReference type="ARBA" id="ARBA00006576"/>
    </source>
</evidence>
<evidence type="ECO:0000256" key="2">
    <source>
        <dbReference type="ARBA" id="ARBA00003949"/>
    </source>
</evidence>
<feature type="binding site" evidence="11">
    <location>
        <begin position="76"/>
        <end position="82"/>
    </location>
    <ligand>
        <name>substrate</name>
    </ligand>
</feature>
<dbReference type="PANTHER" id="PTHR11644:SF2">
    <property type="entry name" value="CYTIDINE DEAMINASE"/>
    <property type="match status" value="1"/>
</dbReference>
<dbReference type="EMBL" id="MU006104">
    <property type="protein sequence ID" value="KAF2836200.1"/>
    <property type="molecule type" value="Genomic_DNA"/>
</dbReference>
<dbReference type="AlphaFoldDB" id="A0A9P4S5F0"/>
<evidence type="ECO:0000256" key="6">
    <source>
        <dbReference type="ARBA" id="ARBA00022801"/>
    </source>
</evidence>
<evidence type="ECO:0000256" key="7">
    <source>
        <dbReference type="ARBA" id="ARBA00022833"/>
    </source>
</evidence>
<protein>
    <recommendedName>
        <fullName evidence="4 13">Cytidine deaminase</fullName>
        <ecNumber evidence="4 13">3.5.4.5</ecNumber>
    </recommendedName>
    <alternativeName>
        <fullName evidence="8 13">Cytidine aminohydrolase</fullName>
    </alternativeName>
</protein>
<comment type="caution">
    <text evidence="16">The sequence shown here is derived from an EMBL/GenBank/DDBJ whole genome shotgun (WGS) entry which is preliminary data.</text>
</comment>
<evidence type="ECO:0000256" key="12">
    <source>
        <dbReference type="PIRSR" id="PIRSR606262-3"/>
    </source>
</evidence>
<proteinExistence type="inferred from homology"/>
<feature type="active site" description="Proton donor" evidence="10">
    <location>
        <position position="89"/>
    </location>
</feature>
<dbReference type="GO" id="GO:0008270">
    <property type="term" value="F:zinc ion binding"/>
    <property type="evidence" value="ECO:0007669"/>
    <property type="project" value="UniProtKB-UniRule"/>
</dbReference>
<dbReference type="SUPFAM" id="SSF53927">
    <property type="entry name" value="Cytidine deaminase-like"/>
    <property type="match status" value="1"/>
</dbReference>
<keyword evidence="7 12" id="KW-0862">Zinc</keyword>
<dbReference type="OrthoDB" id="414540at2759"/>
<keyword evidence="5 12" id="KW-0479">Metal-binding</keyword>
<evidence type="ECO:0000256" key="1">
    <source>
        <dbReference type="ARBA" id="ARBA00001947"/>
    </source>
</evidence>